<gene>
    <name evidence="2" type="ORF">QBC47DRAFT_3762</name>
</gene>
<sequence>MGIWGFLPSPTRPCSGDILSLCFARQLEQMSLRAVPKQCPGATSGISTRCRATMVFSACVIRNHILFFRVRFRGHGMRVQVPRCSVLRGRICPRPEHHESGLAIDILQLSGLVLTAMAWHHPRARPHARRPGSEKTPEASTGPGCRRGGGGVVDGTLPRTSSTAHRRQFVAYSPCSPVTPPGIPSTASGRAENAQQLKGWGAPSSRPSRGPAMLAVGAAAKSANHRGCRASAPGSKWPFAPQARRMLCCCWLPRSRPPRSNMSRIVTRRRRFPKHAAAADAERPPCSPVSLPILCLPWVPSFPCCWP</sequence>
<reference evidence="2" key="1">
    <citation type="submission" date="2023-06" db="EMBL/GenBank/DDBJ databases">
        <title>Genome-scale phylogeny and comparative genomics of the fungal order Sordariales.</title>
        <authorList>
            <consortium name="Lawrence Berkeley National Laboratory"/>
            <person name="Hensen N."/>
            <person name="Bonometti L."/>
            <person name="Westerberg I."/>
            <person name="Brannstrom I.O."/>
            <person name="Guillou S."/>
            <person name="Cros-Aarteil S."/>
            <person name="Calhoun S."/>
            <person name="Haridas S."/>
            <person name="Kuo A."/>
            <person name="Mondo S."/>
            <person name="Pangilinan J."/>
            <person name="Riley R."/>
            <person name="Labutti K."/>
            <person name="Andreopoulos B."/>
            <person name="Lipzen A."/>
            <person name="Chen C."/>
            <person name="Yanf M."/>
            <person name="Daum C."/>
            <person name="Ng V."/>
            <person name="Clum A."/>
            <person name="Steindorff A."/>
            <person name="Ohm R."/>
            <person name="Martin F."/>
            <person name="Silar P."/>
            <person name="Natvig D."/>
            <person name="Lalanne C."/>
            <person name="Gautier V."/>
            <person name="Ament-Velasquez S.L."/>
            <person name="Kruys A."/>
            <person name="Hutchinson M.I."/>
            <person name="Powell A.J."/>
            <person name="Barry K."/>
            <person name="Miller A.N."/>
            <person name="Grigoriev I.V."/>
            <person name="Debuchy R."/>
            <person name="Gladieux P."/>
            <person name="Thoren M.H."/>
            <person name="Johannesson H."/>
        </authorList>
    </citation>
    <scope>NUCLEOTIDE SEQUENCE</scope>
    <source>
        <strain evidence="2">PSN4</strain>
    </source>
</reference>
<evidence type="ECO:0000313" key="2">
    <source>
        <dbReference type="EMBL" id="KAK1760336.1"/>
    </source>
</evidence>
<feature type="region of interest" description="Disordered" evidence="1">
    <location>
        <begin position="123"/>
        <end position="210"/>
    </location>
</feature>
<evidence type="ECO:0000256" key="1">
    <source>
        <dbReference type="SAM" id="MobiDB-lite"/>
    </source>
</evidence>
<protein>
    <submittedName>
        <fullName evidence="2">Uncharacterized protein</fullName>
    </submittedName>
</protein>
<dbReference type="Proteomes" id="UP001239445">
    <property type="component" value="Unassembled WGS sequence"/>
</dbReference>
<feature type="compositionally biased region" description="Polar residues" evidence="1">
    <location>
        <begin position="185"/>
        <end position="196"/>
    </location>
</feature>
<proteinExistence type="predicted"/>
<keyword evidence="3" id="KW-1185">Reference proteome</keyword>
<comment type="caution">
    <text evidence="2">The sequence shown here is derived from an EMBL/GenBank/DDBJ whole genome shotgun (WGS) entry which is preliminary data.</text>
</comment>
<organism evidence="2 3">
    <name type="scientific">Echria macrotheca</name>
    <dbReference type="NCBI Taxonomy" id="438768"/>
    <lineage>
        <taxon>Eukaryota</taxon>
        <taxon>Fungi</taxon>
        <taxon>Dikarya</taxon>
        <taxon>Ascomycota</taxon>
        <taxon>Pezizomycotina</taxon>
        <taxon>Sordariomycetes</taxon>
        <taxon>Sordariomycetidae</taxon>
        <taxon>Sordariales</taxon>
        <taxon>Schizotheciaceae</taxon>
        <taxon>Echria</taxon>
    </lineage>
</organism>
<dbReference type="EMBL" id="MU839827">
    <property type="protein sequence ID" value="KAK1760336.1"/>
    <property type="molecule type" value="Genomic_DNA"/>
</dbReference>
<dbReference type="AlphaFoldDB" id="A0AAJ0BLD3"/>
<accession>A0AAJ0BLD3</accession>
<evidence type="ECO:0000313" key="3">
    <source>
        <dbReference type="Proteomes" id="UP001239445"/>
    </source>
</evidence>
<name>A0AAJ0BLD3_9PEZI</name>